<evidence type="ECO:0000256" key="1">
    <source>
        <dbReference type="SAM" id="Phobius"/>
    </source>
</evidence>
<protein>
    <submittedName>
        <fullName evidence="2">Uncharacterized protein</fullName>
    </submittedName>
</protein>
<comment type="caution">
    <text evidence="2">The sequence shown here is derived from an EMBL/GenBank/DDBJ whole genome shotgun (WGS) entry which is preliminary data.</text>
</comment>
<gene>
    <name evidence="2" type="ORF">I3842_02G152900</name>
</gene>
<keyword evidence="1" id="KW-0812">Transmembrane</keyword>
<keyword evidence="1" id="KW-0472">Membrane</keyword>
<evidence type="ECO:0000313" key="3">
    <source>
        <dbReference type="Proteomes" id="UP000811246"/>
    </source>
</evidence>
<reference evidence="2" key="1">
    <citation type="submission" date="2021-01" db="EMBL/GenBank/DDBJ databases">
        <authorList>
            <person name="Lovell J.T."/>
            <person name="Bentley N."/>
            <person name="Bhattarai G."/>
            <person name="Jenkins J.W."/>
            <person name="Sreedasyam A."/>
            <person name="Alarcon Y."/>
            <person name="Bock C."/>
            <person name="Boston L."/>
            <person name="Carlson J."/>
            <person name="Cervantes K."/>
            <person name="Clermont K."/>
            <person name="Krom N."/>
            <person name="Kubenka K."/>
            <person name="Mamidi S."/>
            <person name="Mattison C."/>
            <person name="Monteros M."/>
            <person name="Pisani C."/>
            <person name="Plott C."/>
            <person name="Rajasekar S."/>
            <person name="Rhein H.S."/>
            <person name="Rohla C."/>
            <person name="Song M."/>
            <person name="Hilaire R.S."/>
            <person name="Shu S."/>
            <person name="Wells L."/>
            <person name="Wang X."/>
            <person name="Webber J."/>
            <person name="Heerema R.J."/>
            <person name="Klein P."/>
            <person name="Conner P."/>
            <person name="Grauke L."/>
            <person name="Grimwood J."/>
            <person name="Schmutz J."/>
            <person name="Randall J.J."/>
        </authorList>
    </citation>
    <scope>NUCLEOTIDE SEQUENCE</scope>
    <source>
        <tissue evidence="2">Leaf</tissue>
    </source>
</reference>
<accession>A0A922FT82</accession>
<keyword evidence="1" id="KW-1133">Transmembrane helix</keyword>
<sequence>MKHKWRAYCRKLKIQTSYIKIKSLLLLLLGTNFFPSHQRVKRLLLKYILIGALGLLVITSKD</sequence>
<organism evidence="2 3">
    <name type="scientific">Carya illinoinensis</name>
    <name type="common">Pecan</name>
    <dbReference type="NCBI Taxonomy" id="32201"/>
    <lineage>
        <taxon>Eukaryota</taxon>
        <taxon>Viridiplantae</taxon>
        <taxon>Streptophyta</taxon>
        <taxon>Embryophyta</taxon>
        <taxon>Tracheophyta</taxon>
        <taxon>Spermatophyta</taxon>
        <taxon>Magnoliopsida</taxon>
        <taxon>eudicotyledons</taxon>
        <taxon>Gunneridae</taxon>
        <taxon>Pentapetalae</taxon>
        <taxon>rosids</taxon>
        <taxon>fabids</taxon>
        <taxon>Fagales</taxon>
        <taxon>Juglandaceae</taxon>
        <taxon>Carya</taxon>
    </lineage>
</organism>
<proteinExistence type="predicted"/>
<evidence type="ECO:0000313" key="2">
    <source>
        <dbReference type="EMBL" id="KAG6728023.1"/>
    </source>
</evidence>
<dbReference type="AlphaFoldDB" id="A0A922FT82"/>
<feature type="transmembrane region" description="Helical" evidence="1">
    <location>
        <begin position="43"/>
        <end position="60"/>
    </location>
</feature>
<dbReference type="EMBL" id="CM031826">
    <property type="protein sequence ID" value="KAG6728023.1"/>
    <property type="molecule type" value="Genomic_DNA"/>
</dbReference>
<dbReference type="Proteomes" id="UP000811246">
    <property type="component" value="Chromosome 2"/>
</dbReference>
<name>A0A922FT82_CARIL</name>